<dbReference type="OrthoDB" id="9787654at2"/>
<dbReference type="PANTHER" id="PTHR43569">
    <property type="entry name" value="AMIDOHYDROLASE"/>
    <property type="match status" value="1"/>
</dbReference>
<gene>
    <name evidence="3" type="ORF">SAMN05444272_2186</name>
</gene>
<dbReference type="InterPro" id="IPR052350">
    <property type="entry name" value="Metallo-dep_Lactonases"/>
</dbReference>
<dbReference type="InterPro" id="IPR006680">
    <property type="entry name" value="Amidohydro-rel"/>
</dbReference>
<dbReference type="AlphaFoldDB" id="A0A1M7HD46"/>
<dbReference type="Pfam" id="PF04909">
    <property type="entry name" value="Amidohydro_2"/>
    <property type="match status" value="1"/>
</dbReference>
<organism evidence="3 4">
    <name type="scientific">Roseibium suaedae</name>
    <dbReference type="NCBI Taxonomy" id="735517"/>
    <lineage>
        <taxon>Bacteria</taxon>
        <taxon>Pseudomonadati</taxon>
        <taxon>Pseudomonadota</taxon>
        <taxon>Alphaproteobacteria</taxon>
        <taxon>Hyphomicrobiales</taxon>
        <taxon>Stappiaceae</taxon>
        <taxon>Roseibium</taxon>
    </lineage>
</organism>
<evidence type="ECO:0000256" key="1">
    <source>
        <dbReference type="ARBA" id="ARBA00038310"/>
    </source>
</evidence>
<comment type="similarity">
    <text evidence="1">Belongs to the metallo-dependent hydrolases superfamily.</text>
</comment>
<dbReference type="InterPro" id="IPR032466">
    <property type="entry name" value="Metal_Hydrolase"/>
</dbReference>
<dbReference type="Proteomes" id="UP000186002">
    <property type="component" value="Unassembled WGS sequence"/>
</dbReference>
<dbReference type="EMBL" id="FRBW01000002">
    <property type="protein sequence ID" value="SHM26374.1"/>
    <property type="molecule type" value="Genomic_DNA"/>
</dbReference>
<dbReference type="SUPFAM" id="SSF51556">
    <property type="entry name" value="Metallo-dependent hydrolases"/>
    <property type="match status" value="1"/>
</dbReference>
<dbReference type="GO" id="GO:0016787">
    <property type="term" value="F:hydrolase activity"/>
    <property type="evidence" value="ECO:0007669"/>
    <property type="project" value="UniProtKB-KW"/>
</dbReference>
<dbReference type="RefSeq" id="WP_073012952.1">
    <property type="nucleotide sequence ID" value="NZ_FRBW01000002.1"/>
</dbReference>
<protein>
    <submittedName>
        <fullName evidence="3">Predicted metal-dependent hydrolase, TIM-barrel fold</fullName>
    </submittedName>
</protein>
<dbReference type="Gene3D" id="3.20.20.140">
    <property type="entry name" value="Metal-dependent hydrolases"/>
    <property type="match status" value="1"/>
</dbReference>
<proteinExistence type="inferred from homology"/>
<evidence type="ECO:0000259" key="2">
    <source>
        <dbReference type="Pfam" id="PF04909"/>
    </source>
</evidence>
<name>A0A1M7HD46_9HYPH</name>
<dbReference type="STRING" id="735517.SAMN05444272_2186"/>
<accession>A0A1M7HD46</accession>
<dbReference type="PANTHER" id="PTHR43569:SF2">
    <property type="entry name" value="AMIDOHYDROLASE-RELATED DOMAIN-CONTAINING PROTEIN"/>
    <property type="match status" value="1"/>
</dbReference>
<keyword evidence="3" id="KW-0378">Hydrolase</keyword>
<sequence>MLIDTHLHLVDRGQLSYPWLADVPALDRDWSYEAYDTVARRVGISGTLHMEVDVEEGCIGQETNMVEQLMSRPGSLIRGAIASGRPEAADFAAYLENLDGNVVKGLRRVLHVVPDEVSQAPLFRENIRRLATRALTFDICMLQRQLPLAATLADAAPDVIFVLDHCGVPDMSAESFGDWKEKISELAKRPNLNIKISGIVAYTGGDFTLERLRPYVEHAIGAFGWNRVVWGSDSPVCTLGGANLETWVAATYALTLGCSKDERAAFFSENARRIWQLD</sequence>
<feature type="domain" description="Amidohydrolase-related" evidence="2">
    <location>
        <begin position="3"/>
        <end position="276"/>
    </location>
</feature>
<keyword evidence="4" id="KW-1185">Reference proteome</keyword>
<evidence type="ECO:0000313" key="4">
    <source>
        <dbReference type="Proteomes" id="UP000186002"/>
    </source>
</evidence>
<reference evidence="3 4" key="1">
    <citation type="submission" date="2016-11" db="EMBL/GenBank/DDBJ databases">
        <authorList>
            <person name="Jaros S."/>
            <person name="Januszkiewicz K."/>
            <person name="Wedrychowicz H."/>
        </authorList>
    </citation>
    <scope>NUCLEOTIDE SEQUENCE [LARGE SCALE GENOMIC DNA]</scope>
    <source>
        <strain evidence="3 4">DSM 22153</strain>
    </source>
</reference>
<evidence type="ECO:0000313" key="3">
    <source>
        <dbReference type="EMBL" id="SHM26374.1"/>
    </source>
</evidence>